<dbReference type="AlphaFoldDB" id="A0A9P6H0I0"/>
<evidence type="ECO:0000256" key="7">
    <source>
        <dbReference type="PIRSR" id="PIRSR600243-1"/>
    </source>
</evidence>
<dbReference type="SUPFAM" id="SSF56235">
    <property type="entry name" value="N-terminal nucleophile aminohydrolases (Ntn hydrolases)"/>
    <property type="match status" value="1"/>
</dbReference>
<comment type="function">
    <text evidence="8">Component of the proteasome, a multicatalytic proteinase complex which is characterized by its ability to cleave peptides with Arg, Phe, Tyr, Leu, and Glu adjacent to the leaving group at neutral or slightly basic pH. The proteasome has an ATP-dependent proteolytic activity.</text>
</comment>
<accession>A0A9P6H0I0</accession>
<dbReference type="PROSITE" id="PS51476">
    <property type="entry name" value="PROTEASOME_BETA_2"/>
    <property type="match status" value="1"/>
</dbReference>
<dbReference type="Pfam" id="PF00227">
    <property type="entry name" value="Proteasome"/>
    <property type="match status" value="1"/>
</dbReference>
<dbReference type="InterPro" id="IPR000243">
    <property type="entry name" value="Pept_T1A_subB"/>
</dbReference>
<dbReference type="GO" id="GO:0019774">
    <property type="term" value="C:proteasome core complex, beta-subunit complex"/>
    <property type="evidence" value="ECO:0007669"/>
    <property type="project" value="UniProtKB-ARBA"/>
</dbReference>
<keyword evidence="6 8" id="KW-0647">Proteasome</keyword>
<comment type="subunit">
    <text evidence="8">Component of the proteasome complex.</text>
</comment>
<comment type="subcellular location">
    <subcellularLocation>
        <location evidence="8">Cytoplasm</location>
    </subcellularLocation>
    <subcellularLocation>
        <location evidence="8">Nucleus</location>
    </subcellularLocation>
</comment>
<dbReference type="Gene3D" id="3.60.20.10">
    <property type="entry name" value="Glutamine Phosphoribosylpyrophosphate, subunit 1, domain 1"/>
    <property type="match status" value="1"/>
</dbReference>
<proteinExistence type="inferred from homology"/>
<organism evidence="9 10">
    <name type="scientific">Nosema granulosis</name>
    <dbReference type="NCBI Taxonomy" id="83296"/>
    <lineage>
        <taxon>Eukaryota</taxon>
        <taxon>Fungi</taxon>
        <taxon>Fungi incertae sedis</taxon>
        <taxon>Microsporidia</taxon>
        <taxon>Nosematidae</taxon>
        <taxon>Nosema</taxon>
    </lineage>
</organism>
<evidence type="ECO:0000256" key="6">
    <source>
        <dbReference type="ARBA" id="ARBA00022942"/>
    </source>
</evidence>
<dbReference type="InterPro" id="IPR023333">
    <property type="entry name" value="Proteasome_suB-type"/>
</dbReference>
<comment type="similarity">
    <text evidence="8">Belongs to the peptidase T1B family.</text>
</comment>
<evidence type="ECO:0000313" key="9">
    <source>
        <dbReference type="EMBL" id="KAF9764320.1"/>
    </source>
</evidence>
<feature type="active site" description="Nucleophile" evidence="7">
    <location>
        <position position="25"/>
    </location>
</feature>
<keyword evidence="10" id="KW-1185">Reference proteome</keyword>
<dbReference type="EMBL" id="SBJO01000028">
    <property type="protein sequence ID" value="KAF9764320.1"/>
    <property type="molecule type" value="Genomic_DNA"/>
</dbReference>
<evidence type="ECO:0000256" key="4">
    <source>
        <dbReference type="ARBA" id="ARBA00022698"/>
    </source>
</evidence>
<dbReference type="Proteomes" id="UP000740883">
    <property type="component" value="Unassembled WGS sequence"/>
</dbReference>
<dbReference type="InterPro" id="IPR016050">
    <property type="entry name" value="Proteasome_bsu_CS"/>
</dbReference>
<keyword evidence="3" id="KW-0645">Protease</keyword>
<reference evidence="9 10" key="1">
    <citation type="journal article" date="2020" name="Genome Biol. Evol.">
        <title>Comparative genomics of strictly vertically transmitted, feminizing microsporidia endosymbionts of amphipod crustaceans.</title>
        <authorList>
            <person name="Cormier A."/>
            <person name="Chebbi M.A."/>
            <person name="Giraud I."/>
            <person name="Wattier R."/>
            <person name="Teixeira M."/>
            <person name="Gilbert C."/>
            <person name="Rigaud T."/>
            <person name="Cordaux R."/>
        </authorList>
    </citation>
    <scope>NUCLEOTIDE SEQUENCE [LARGE SCALE GENOMIC DNA]</scope>
    <source>
        <strain evidence="9 10">Ou3-Ou53</strain>
    </source>
</reference>
<dbReference type="GO" id="GO:0004298">
    <property type="term" value="F:threonine-type endopeptidase activity"/>
    <property type="evidence" value="ECO:0007669"/>
    <property type="project" value="UniProtKB-KW"/>
</dbReference>
<comment type="catalytic activity">
    <reaction evidence="1">
        <text>Cleavage of peptide bonds with very broad specificity.</text>
        <dbReference type="EC" id="3.4.25.1"/>
    </reaction>
</comment>
<evidence type="ECO:0000256" key="1">
    <source>
        <dbReference type="ARBA" id="ARBA00001198"/>
    </source>
</evidence>
<evidence type="ECO:0000313" key="10">
    <source>
        <dbReference type="Proteomes" id="UP000740883"/>
    </source>
</evidence>
<protein>
    <recommendedName>
        <fullName evidence="8">Proteasome subunit beta</fullName>
    </recommendedName>
</protein>
<dbReference type="GO" id="GO:0005634">
    <property type="term" value="C:nucleus"/>
    <property type="evidence" value="ECO:0007669"/>
    <property type="project" value="UniProtKB-SubCell"/>
</dbReference>
<keyword evidence="8" id="KW-0539">Nucleus</keyword>
<sequence>MELLKEMQIQNLTEEKQKNEHMTGTTIIAVKYNGGVLIGADCRTSMGTYIPSRITDKLTPLSENIFCCRSGSSADTQTIANYVKVELKYVSYLKKTIPSVKNAAILAKNIIYKYPQLIAGLIIAGYDTKPRIYNISLGGTLVEEEWSIGGSGSGYIYGFCDTHYKANMSLEEAIEFVKQAVSLAIRRDNSSGGCIRMASISSEGVQRFFYSGEKILKN</sequence>
<name>A0A9P6H0I0_9MICR</name>
<keyword evidence="4" id="KW-0888">Threonine protease</keyword>
<evidence type="ECO:0000256" key="3">
    <source>
        <dbReference type="ARBA" id="ARBA00022670"/>
    </source>
</evidence>
<dbReference type="PANTHER" id="PTHR32194:SF0">
    <property type="entry name" value="ATP-DEPENDENT PROTEASE SUBUNIT HSLV"/>
    <property type="match status" value="1"/>
</dbReference>
<dbReference type="GO" id="GO:0005737">
    <property type="term" value="C:cytoplasm"/>
    <property type="evidence" value="ECO:0007669"/>
    <property type="project" value="UniProtKB-SubCell"/>
</dbReference>
<comment type="caution">
    <text evidence="9">The sequence shown here is derived from an EMBL/GenBank/DDBJ whole genome shotgun (WGS) entry which is preliminary data.</text>
</comment>
<dbReference type="PANTHER" id="PTHR32194">
    <property type="entry name" value="METALLOPROTEASE TLDD"/>
    <property type="match status" value="1"/>
</dbReference>
<dbReference type="GO" id="GO:0051603">
    <property type="term" value="P:proteolysis involved in protein catabolic process"/>
    <property type="evidence" value="ECO:0007669"/>
    <property type="project" value="InterPro"/>
</dbReference>
<dbReference type="InterPro" id="IPR029055">
    <property type="entry name" value="Ntn_hydrolases_N"/>
</dbReference>
<evidence type="ECO:0000256" key="8">
    <source>
        <dbReference type="RuleBase" id="RU004203"/>
    </source>
</evidence>
<dbReference type="PRINTS" id="PR00141">
    <property type="entry name" value="PROTEASOME"/>
</dbReference>
<dbReference type="InterPro" id="IPR001353">
    <property type="entry name" value="Proteasome_sua/b"/>
</dbReference>
<gene>
    <name evidence="9" type="primary">PRE3</name>
    <name evidence="9" type="ORF">NGRA_0662</name>
</gene>
<evidence type="ECO:0000256" key="2">
    <source>
        <dbReference type="ARBA" id="ARBA00022490"/>
    </source>
</evidence>
<keyword evidence="2 8" id="KW-0963">Cytoplasm</keyword>
<evidence type="ECO:0000256" key="5">
    <source>
        <dbReference type="ARBA" id="ARBA00022801"/>
    </source>
</evidence>
<keyword evidence="5" id="KW-0378">Hydrolase</keyword>
<dbReference type="OrthoDB" id="7854943at2759"/>
<dbReference type="PROSITE" id="PS00854">
    <property type="entry name" value="PROTEASOME_BETA_1"/>
    <property type="match status" value="1"/>
</dbReference>